<reference evidence="2" key="1">
    <citation type="submission" date="2023-06" db="EMBL/GenBank/DDBJ databases">
        <authorList>
            <person name="Noh H."/>
        </authorList>
    </citation>
    <scope>NUCLEOTIDE SEQUENCE</scope>
    <source>
        <strain evidence="2">DUCC20226</strain>
    </source>
</reference>
<gene>
    <name evidence="2" type="ORF">N8I77_004210</name>
</gene>
<dbReference type="AlphaFoldDB" id="A0AAD9W5N6"/>
<feature type="region of interest" description="Disordered" evidence="1">
    <location>
        <begin position="1"/>
        <end position="49"/>
    </location>
</feature>
<feature type="compositionally biased region" description="Basic and acidic residues" evidence="1">
    <location>
        <begin position="23"/>
        <end position="39"/>
    </location>
</feature>
<comment type="caution">
    <text evidence="2">The sequence shown here is derived from an EMBL/GenBank/DDBJ whole genome shotgun (WGS) entry which is preliminary data.</text>
</comment>
<name>A0AAD9W5N6_PHOAM</name>
<feature type="region of interest" description="Disordered" evidence="1">
    <location>
        <begin position="261"/>
        <end position="285"/>
    </location>
</feature>
<sequence length="285" mass="32412">MDDKEGTLNPMESAARKPSAMANKDDPSATKQEEIKVNRDGSSATQQADGIARVSSDFTDTVTIRAGQKFFKVPRALLIATSVFFAEELNQGEPKKFFLVLDDLDVELFNIYVNLLFESAFAPRFRIRGRHLSSARAFPGYIDLLLRLWQLCLRFRNSNLRLFVEEALMTQYFGKFTAEQWETVYVKFPEAHMRQLLSKLQRGYTMCVNESIPFAQDFVTACAKCPGQVVATCFDHLDPGFKAEVVKAFALRVADPKVTQRKRRCQEETEPKVLKKRQSSTTAQL</sequence>
<evidence type="ECO:0000313" key="3">
    <source>
        <dbReference type="Proteomes" id="UP001265746"/>
    </source>
</evidence>
<dbReference type="Proteomes" id="UP001265746">
    <property type="component" value="Unassembled WGS sequence"/>
</dbReference>
<organism evidence="2 3">
    <name type="scientific">Phomopsis amygdali</name>
    <name type="common">Fusicoccum amygdali</name>
    <dbReference type="NCBI Taxonomy" id="1214568"/>
    <lineage>
        <taxon>Eukaryota</taxon>
        <taxon>Fungi</taxon>
        <taxon>Dikarya</taxon>
        <taxon>Ascomycota</taxon>
        <taxon>Pezizomycotina</taxon>
        <taxon>Sordariomycetes</taxon>
        <taxon>Sordariomycetidae</taxon>
        <taxon>Diaporthales</taxon>
        <taxon>Diaporthaceae</taxon>
        <taxon>Diaporthe</taxon>
    </lineage>
</organism>
<evidence type="ECO:0000313" key="2">
    <source>
        <dbReference type="EMBL" id="KAK2610809.1"/>
    </source>
</evidence>
<keyword evidence="3" id="KW-1185">Reference proteome</keyword>
<evidence type="ECO:0008006" key="4">
    <source>
        <dbReference type="Google" id="ProtNLM"/>
    </source>
</evidence>
<evidence type="ECO:0000256" key="1">
    <source>
        <dbReference type="SAM" id="MobiDB-lite"/>
    </source>
</evidence>
<dbReference type="EMBL" id="JAUJFL010000002">
    <property type="protein sequence ID" value="KAK2610809.1"/>
    <property type="molecule type" value="Genomic_DNA"/>
</dbReference>
<protein>
    <recommendedName>
        <fullName evidence="4">BTB domain-containing protein</fullName>
    </recommendedName>
</protein>
<proteinExistence type="predicted"/>
<accession>A0AAD9W5N6</accession>